<dbReference type="SUPFAM" id="SSF53254">
    <property type="entry name" value="Phosphoglycerate mutase-like"/>
    <property type="match status" value="1"/>
</dbReference>
<dbReference type="OrthoDB" id="6509975at2759"/>
<dbReference type="PANTHER" id="PTHR20963:SF24">
    <property type="entry name" value="3-PHYTASE B"/>
    <property type="match status" value="1"/>
</dbReference>
<dbReference type="GO" id="GO:0003993">
    <property type="term" value="F:acid phosphatase activity"/>
    <property type="evidence" value="ECO:0007669"/>
    <property type="project" value="TreeGrafter"/>
</dbReference>
<organism evidence="2 3">
    <name type="scientific">Obba rivulosa</name>
    <dbReference type="NCBI Taxonomy" id="1052685"/>
    <lineage>
        <taxon>Eukaryota</taxon>
        <taxon>Fungi</taxon>
        <taxon>Dikarya</taxon>
        <taxon>Basidiomycota</taxon>
        <taxon>Agaricomycotina</taxon>
        <taxon>Agaricomycetes</taxon>
        <taxon>Polyporales</taxon>
        <taxon>Gelatoporiaceae</taxon>
        <taxon>Obba</taxon>
    </lineage>
</organism>
<sequence length="530" mass="57615">MDGQFGRWRDHDKRACLPSHRRLLANTIADLVSILFSCPSTPTTATSPMPKSHAPDELELPLARSALRANLTDIDRCSRGVSMLPTLHTKTIAVLVFSFSCYACYVYARLFASRSTPALEPLTSRHLHALQRHDWAQYSPYFPVAAYQAPPESCSISQLQRHGARYPTSGAGAQIEAALAKLQAVKNYTDPRLSFLRTFSYDLGTNDLVAFGATQSFEAGQEAFARYGHLVSDDNLPFVRASSSERVVLSATNWTAGFAAASKDRFAPVLSVILPESGNDTLDDNMCPAAGSSDPQTNAWLAVFAPPITAQLNAGAPGANLSDTDTFSLISMCPFETVAHENRSQFCGLFEGMDAFPAFEYSGDLNKYYGTGYGQPLGPVQGVGYVNELLARLTDTPVRDHTQTNSTLDSSPATFPLDRTLYADFSHDNQMAAIYAAMGLFPERAPLDPTTPDPSRTWVAARLVSFSARMVVEKLECAEGTHVRIFVNDELQPLAFCGAAADGLCSLEAFVESQAYARSDGGGDWEKCFL</sequence>
<dbReference type="PANTHER" id="PTHR20963">
    <property type="entry name" value="MULTIPLE INOSITOL POLYPHOSPHATE PHOSPHATASE-RELATED"/>
    <property type="match status" value="1"/>
</dbReference>
<dbReference type="EMBL" id="KV722414">
    <property type="protein sequence ID" value="OCH90014.1"/>
    <property type="molecule type" value="Genomic_DNA"/>
</dbReference>
<reference evidence="2 3" key="1">
    <citation type="submission" date="2016-07" db="EMBL/GenBank/DDBJ databases">
        <title>Draft genome of the white-rot fungus Obba rivulosa 3A-2.</title>
        <authorList>
            <consortium name="DOE Joint Genome Institute"/>
            <person name="Miettinen O."/>
            <person name="Riley R."/>
            <person name="Acob R."/>
            <person name="Barry K."/>
            <person name="Cullen D."/>
            <person name="De Vries R."/>
            <person name="Hainaut M."/>
            <person name="Hatakka A."/>
            <person name="Henrissat B."/>
            <person name="Hilden K."/>
            <person name="Kuo R."/>
            <person name="Labutti K."/>
            <person name="Lipzen A."/>
            <person name="Makela M.R."/>
            <person name="Sandor L."/>
            <person name="Spatafora J.W."/>
            <person name="Grigoriev I.V."/>
            <person name="Hibbett D.S."/>
        </authorList>
    </citation>
    <scope>NUCLEOTIDE SEQUENCE [LARGE SCALE GENOMIC DNA]</scope>
    <source>
        <strain evidence="2 3">3A-2</strain>
    </source>
</reference>
<name>A0A8E2AXJ5_9APHY</name>
<evidence type="ECO:0000313" key="2">
    <source>
        <dbReference type="EMBL" id="OCH90014.1"/>
    </source>
</evidence>
<proteinExistence type="predicted"/>
<dbReference type="Gene3D" id="3.40.50.1240">
    <property type="entry name" value="Phosphoglycerate mutase-like"/>
    <property type="match status" value="1"/>
</dbReference>
<gene>
    <name evidence="2" type="ORF">OBBRIDRAFT_793724</name>
</gene>
<dbReference type="InterPro" id="IPR000560">
    <property type="entry name" value="His_Pase_clade-2"/>
</dbReference>
<dbReference type="Proteomes" id="UP000250043">
    <property type="component" value="Unassembled WGS sequence"/>
</dbReference>
<dbReference type="AlphaFoldDB" id="A0A8E2AXJ5"/>
<evidence type="ECO:0000313" key="3">
    <source>
        <dbReference type="Proteomes" id="UP000250043"/>
    </source>
</evidence>
<keyword evidence="3" id="KW-1185">Reference proteome</keyword>
<dbReference type="InterPro" id="IPR033379">
    <property type="entry name" value="Acid_Pase_AS"/>
</dbReference>
<dbReference type="CDD" id="cd07061">
    <property type="entry name" value="HP_HAP_like"/>
    <property type="match status" value="1"/>
</dbReference>
<dbReference type="InterPro" id="IPR029033">
    <property type="entry name" value="His_PPase_superfam"/>
</dbReference>
<protein>
    <submittedName>
        <fullName evidence="2">Phosphoglycerate mutase-like protein</fullName>
    </submittedName>
</protein>
<dbReference type="PROSITE" id="PS00778">
    <property type="entry name" value="HIS_ACID_PHOSPHAT_2"/>
    <property type="match status" value="1"/>
</dbReference>
<evidence type="ECO:0000256" key="1">
    <source>
        <dbReference type="ARBA" id="ARBA00022801"/>
    </source>
</evidence>
<dbReference type="Pfam" id="PF00328">
    <property type="entry name" value="His_Phos_2"/>
    <property type="match status" value="1"/>
</dbReference>
<accession>A0A8E2AXJ5</accession>
<keyword evidence="1" id="KW-0378">Hydrolase</keyword>